<keyword evidence="4" id="KW-1185">Reference proteome</keyword>
<evidence type="ECO:0000313" key="4">
    <source>
        <dbReference type="Proteomes" id="UP001060104"/>
    </source>
</evidence>
<organism evidence="1 3">
    <name type="scientific">Bacteroides faecis</name>
    <dbReference type="NCBI Taxonomy" id="674529"/>
    <lineage>
        <taxon>Bacteria</taxon>
        <taxon>Pseudomonadati</taxon>
        <taxon>Bacteroidota</taxon>
        <taxon>Bacteroidia</taxon>
        <taxon>Bacteroidales</taxon>
        <taxon>Bacteroidaceae</taxon>
        <taxon>Bacteroides</taxon>
    </lineage>
</organism>
<gene>
    <name evidence="1" type="ORF">ERS852461_03520</name>
    <name evidence="2" type="ORF">NXY30_00670</name>
</gene>
<accession>A0A3E5G8G4</accession>
<sequence length="127" mass="14749">MKIDKLNNRHILADEGKVLRRISDGQLFGNEIYLGYTYYLSGEELPEPLLELPEHYEEIDDPTDEETILIDEDTPLEDTDIEEAITIEDEPESDVEQKKRITVADYHRLEKQVALLTQMIGGTEWQD</sequence>
<evidence type="ECO:0008006" key="5">
    <source>
        <dbReference type="Google" id="ProtNLM"/>
    </source>
</evidence>
<evidence type="ECO:0000313" key="1">
    <source>
        <dbReference type="EMBL" id="CUP84607.1"/>
    </source>
</evidence>
<dbReference type="EMBL" id="CP103141">
    <property type="protein sequence ID" value="UVQ74995.1"/>
    <property type="molecule type" value="Genomic_DNA"/>
</dbReference>
<dbReference type="GeneID" id="69587293"/>
<dbReference type="RefSeq" id="WP_070101325.1">
    <property type="nucleotide sequence ID" value="NZ_CABMFH010000016.1"/>
</dbReference>
<evidence type="ECO:0000313" key="3">
    <source>
        <dbReference type="Proteomes" id="UP000095606"/>
    </source>
</evidence>
<dbReference type="Proteomes" id="UP001060104">
    <property type="component" value="Chromosome"/>
</dbReference>
<accession>A0A174RLF0</accession>
<proteinExistence type="predicted"/>
<reference evidence="1 3" key="1">
    <citation type="submission" date="2015-09" db="EMBL/GenBank/DDBJ databases">
        <authorList>
            <consortium name="Pathogen Informatics"/>
        </authorList>
    </citation>
    <scope>NUCLEOTIDE SEQUENCE [LARGE SCALE GENOMIC DNA]</scope>
    <source>
        <strain evidence="1 3">2789STDY5834846</strain>
    </source>
</reference>
<protein>
    <recommendedName>
        <fullName evidence="5">Phage protein</fullName>
    </recommendedName>
</protein>
<reference evidence="2" key="2">
    <citation type="submission" date="2022-08" db="EMBL/GenBank/DDBJ databases">
        <title>Genome Sequencing of Bacteroides fragilis Group Isolates with Nanopore Technology.</title>
        <authorList>
            <person name="Tisza M.J."/>
            <person name="Smith D."/>
            <person name="Dekker J.P."/>
        </authorList>
    </citation>
    <scope>NUCLEOTIDE SEQUENCE</scope>
    <source>
        <strain evidence="2">BFG-527</strain>
    </source>
</reference>
<evidence type="ECO:0000313" key="2">
    <source>
        <dbReference type="EMBL" id="UVQ74995.1"/>
    </source>
</evidence>
<dbReference type="EMBL" id="CZAE01000019">
    <property type="protein sequence ID" value="CUP84607.1"/>
    <property type="molecule type" value="Genomic_DNA"/>
</dbReference>
<dbReference type="AlphaFoldDB" id="A0A3E5G8G4"/>
<dbReference type="Proteomes" id="UP000095606">
    <property type="component" value="Unassembled WGS sequence"/>
</dbReference>
<name>A0A3E5G8G4_9BACE</name>